<organism evidence="3 4">
    <name type="scientific">Piromyces finnis</name>
    <dbReference type="NCBI Taxonomy" id="1754191"/>
    <lineage>
        <taxon>Eukaryota</taxon>
        <taxon>Fungi</taxon>
        <taxon>Fungi incertae sedis</taxon>
        <taxon>Chytridiomycota</taxon>
        <taxon>Chytridiomycota incertae sedis</taxon>
        <taxon>Neocallimastigomycetes</taxon>
        <taxon>Neocallimastigales</taxon>
        <taxon>Neocallimastigaceae</taxon>
        <taxon>Piromyces</taxon>
    </lineage>
</organism>
<dbReference type="PANTHER" id="PTHR11567:SF110">
    <property type="entry name" value="2-PHOSPHOXYLOSE PHOSPHATASE 1"/>
    <property type="match status" value="1"/>
</dbReference>
<dbReference type="InterPro" id="IPR000560">
    <property type="entry name" value="His_Pase_clade-2"/>
</dbReference>
<dbReference type="Proteomes" id="UP000193719">
    <property type="component" value="Unassembled WGS sequence"/>
</dbReference>
<dbReference type="PANTHER" id="PTHR11567">
    <property type="entry name" value="ACID PHOSPHATASE-RELATED"/>
    <property type="match status" value="1"/>
</dbReference>
<comment type="caution">
    <text evidence="3">The sequence shown here is derived from an EMBL/GenBank/DDBJ whole genome shotgun (WGS) entry which is preliminary data.</text>
</comment>
<dbReference type="CDD" id="cd07061">
    <property type="entry name" value="HP_HAP_like"/>
    <property type="match status" value="1"/>
</dbReference>
<dbReference type="Gene3D" id="3.40.50.1240">
    <property type="entry name" value="Phosphoglycerate mutase-like"/>
    <property type="match status" value="1"/>
</dbReference>
<reference evidence="3 4" key="1">
    <citation type="submission" date="2016-08" db="EMBL/GenBank/DDBJ databases">
        <title>Genomes of anaerobic fungi encode conserved fungal cellulosomes for biomass hydrolysis.</title>
        <authorList>
            <consortium name="DOE Joint Genome Institute"/>
            <person name="Haitjema C.H."/>
            <person name="Gilmore S.P."/>
            <person name="Henske J.K."/>
            <person name="Solomon K.V."/>
            <person name="De Groot R."/>
            <person name="Kuo A."/>
            <person name="Mondo S.J."/>
            <person name="Salamov A.A."/>
            <person name="Labutti K."/>
            <person name="Zhao Z."/>
            <person name="Chiniquy J."/>
            <person name="Barry K."/>
            <person name="Brewer H.M."/>
            <person name="Purvine S.O."/>
            <person name="Wright A.T."/>
            <person name="Boxma B."/>
            <person name="Van Alen T."/>
            <person name="Hackstein J.H."/>
            <person name="Baker S.E."/>
            <person name="Grigoriev I.V."/>
            <person name="O'Malley M.A."/>
        </authorList>
    </citation>
    <scope>NUCLEOTIDE SEQUENCE [LARGE SCALE GENOMIC DNA]</scope>
    <source>
        <strain evidence="4">finn</strain>
    </source>
</reference>
<dbReference type="PROSITE" id="PS00778">
    <property type="entry name" value="HIS_ACID_PHOSPHAT_2"/>
    <property type="match status" value="1"/>
</dbReference>
<accession>A0A1Y1VKG6</accession>
<dbReference type="OrthoDB" id="10257284at2759"/>
<dbReference type="InterPro" id="IPR029033">
    <property type="entry name" value="His_PPase_superfam"/>
</dbReference>
<keyword evidence="2" id="KW-0378">Hydrolase</keyword>
<name>A0A1Y1VKG6_9FUNG</name>
<dbReference type="GO" id="GO:0016791">
    <property type="term" value="F:phosphatase activity"/>
    <property type="evidence" value="ECO:0007669"/>
    <property type="project" value="TreeGrafter"/>
</dbReference>
<evidence type="ECO:0000256" key="1">
    <source>
        <dbReference type="ARBA" id="ARBA00005375"/>
    </source>
</evidence>
<reference evidence="3 4" key="2">
    <citation type="submission" date="2016-08" db="EMBL/GenBank/DDBJ databases">
        <title>Pervasive Adenine N6-methylation of Active Genes in Fungi.</title>
        <authorList>
            <consortium name="DOE Joint Genome Institute"/>
            <person name="Mondo S.J."/>
            <person name="Dannebaum R.O."/>
            <person name="Kuo R.C."/>
            <person name="Labutti K."/>
            <person name="Haridas S."/>
            <person name="Kuo A."/>
            <person name="Salamov A."/>
            <person name="Ahrendt S.R."/>
            <person name="Lipzen A."/>
            <person name="Sullivan W."/>
            <person name="Andreopoulos W.B."/>
            <person name="Clum A."/>
            <person name="Lindquist E."/>
            <person name="Daum C."/>
            <person name="Ramamoorthy G.K."/>
            <person name="Gryganskyi A."/>
            <person name="Culley D."/>
            <person name="Magnuson J.K."/>
            <person name="James T.Y."/>
            <person name="O'Malley M.A."/>
            <person name="Stajich J.E."/>
            <person name="Spatafora J.W."/>
            <person name="Visel A."/>
            <person name="Grigoriev I.V."/>
        </authorList>
    </citation>
    <scope>NUCLEOTIDE SEQUENCE [LARGE SCALE GENOMIC DNA]</scope>
    <source>
        <strain evidence="4">finn</strain>
    </source>
</reference>
<dbReference type="InterPro" id="IPR050645">
    <property type="entry name" value="Histidine_acid_phosphatase"/>
</dbReference>
<dbReference type="PROSITE" id="PS00616">
    <property type="entry name" value="HIS_ACID_PHOSPHAT_1"/>
    <property type="match status" value="1"/>
</dbReference>
<dbReference type="STRING" id="1754191.A0A1Y1VKG6"/>
<proteinExistence type="inferred from homology"/>
<dbReference type="EMBL" id="MCFH01000004">
    <property type="protein sequence ID" value="ORX58376.1"/>
    <property type="molecule type" value="Genomic_DNA"/>
</dbReference>
<keyword evidence="4" id="KW-1185">Reference proteome</keyword>
<protein>
    <submittedName>
        <fullName evidence="3">Phosphoglycerate mutase-like protein</fullName>
    </submittedName>
</protein>
<dbReference type="InterPro" id="IPR033379">
    <property type="entry name" value="Acid_Pase_AS"/>
</dbReference>
<dbReference type="AlphaFoldDB" id="A0A1Y1VKG6"/>
<evidence type="ECO:0000313" key="3">
    <source>
        <dbReference type="EMBL" id="ORX58376.1"/>
    </source>
</evidence>
<gene>
    <name evidence="3" type="ORF">BCR36DRAFT_408894</name>
</gene>
<sequence>MKYKYLTSILSLIINVNAFPGNQILVNLNKSKFPTYDSSKLKYCEAKRPVVEDYKELEGFTLHSVQVVTRHGDRTPLTLVKDNEDNVWQCNSPKEYVSLNDPNGPSTYLKFIDTAADPDYSNPYIRNSFWKGTCFPGQLTKKGSDQHIKLGKALRDIYVNKLKFIDENSLSELYVRSTNILRTELSAQSLVSGFMSNRTESIPIHTVPQEIETYYPNHRVCPLLGKMEEKIKGESGWEEYIKKNAEFKKKLDDYMGYPLNEDNYGFQKYVDVFLARACHDMKLPCIAGNCHYTTEILQHINNNADFEYGYLFSKAKYSDKYLKTGIGYFLREIINNMGSTVGSKHDRKLNNTPSFYILSGHDNSIAPILGALGNEPMEWPPYASNLIFELWRDNKSNYDSVDFNDYVVRVIYNGQVIKTNWCDFNKCPLSSLYYRFKQYFPSIDECFNEYDEE</sequence>
<dbReference type="Pfam" id="PF00328">
    <property type="entry name" value="His_Phos_2"/>
    <property type="match status" value="1"/>
</dbReference>
<evidence type="ECO:0000256" key="2">
    <source>
        <dbReference type="ARBA" id="ARBA00022801"/>
    </source>
</evidence>
<comment type="similarity">
    <text evidence="1">Belongs to the histidine acid phosphatase family.</text>
</comment>
<evidence type="ECO:0000313" key="4">
    <source>
        <dbReference type="Proteomes" id="UP000193719"/>
    </source>
</evidence>
<dbReference type="SUPFAM" id="SSF53254">
    <property type="entry name" value="Phosphoglycerate mutase-like"/>
    <property type="match status" value="1"/>
</dbReference>